<dbReference type="Proteomes" id="UP000035680">
    <property type="component" value="Unassembled WGS sequence"/>
</dbReference>
<evidence type="ECO:0000256" key="1">
    <source>
        <dbReference type="ARBA" id="ARBA00007357"/>
    </source>
</evidence>
<dbReference type="GO" id="GO:0016485">
    <property type="term" value="P:protein processing"/>
    <property type="evidence" value="ECO:0007669"/>
    <property type="project" value="TreeGrafter"/>
</dbReference>
<dbReference type="PRINTS" id="PR00786">
    <property type="entry name" value="NEPRILYSIN"/>
</dbReference>
<dbReference type="Gene3D" id="1.10.1380.10">
    <property type="entry name" value="Neutral endopeptidase , domain2"/>
    <property type="match status" value="1"/>
</dbReference>
<proteinExistence type="inferred from homology"/>
<dbReference type="InterPro" id="IPR024079">
    <property type="entry name" value="MetalloPept_cat_dom_sf"/>
</dbReference>
<dbReference type="GO" id="GO:0005886">
    <property type="term" value="C:plasma membrane"/>
    <property type="evidence" value="ECO:0007669"/>
    <property type="project" value="TreeGrafter"/>
</dbReference>
<dbReference type="WBParaSite" id="SVE_1054700.1">
    <property type="protein sequence ID" value="SVE_1054700.1"/>
    <property type="gene ID" value="SVE_1054700"/>
</dbReference>
<reference evidence="4" key="2">
    <citation type="submission" date="2015-08" db="UniProtKB">
        <authorList>
            <consortium name="WormBaseParasite"/>
        </authorList>
    </citation>
    <scope>IDENTIFICATION</scope>
</reference>
<evidence type="ECO:0000313" key="4">
    <source>
        <dbReference type="WBParaSite" id="SVE_1054700.1"/>
    </source>
</evidence>
<dbReference type="AlphaFoldDB" id="A0A0K0FNG7"/>
<sequence length="489" mass="57917">MNIFILTLYTYALIFVSQRIVVADWFEYILKDIGKFSFEKLYGEKTSRSLFEYIDFDVEPCDNFYKLSCNNWIKSREKLRGSNESFAYNSRTSNFEYFIKEFGKGKYNNESRAIYTLYKLRERCNELSEDKFEDCELIIKIFGTYALSAIFIKTNKIRSEENGDYNIIEDMIVRIKEELRLLINERKDIFDEETRNNFMYKLNRMEFKKNYDEHDLSNVELMDDCYESIGINYSGKIEQILKTIDDYFKTLLDNDEHILNTCEMKIFLPKKYTYLYVYRNGWYNITSNFFTVSSDSLNEPSFSRYFPNSLNYGYLGFTLGHEMFHAFDSRNFNRILEGDNINEFNVTQMSMENYKEKSDCFVKQYSMQKESVTNLNINGLETLSENIADNGGIKIVHRAYMKWLQSNGGKDLVVPGFENFTNEQLFFISLGRSYCEYQSKDKLENQIKRSNYAPGEIRTNVALSNYKPFSNAFKCKLNSKMNPKGKCEL</sequence>
<dbReference type="PANTHER" id="PTHR11733">
    <property type="entry name" value="ZINC METALLOPROTEASE FAMILY M13 NEPRILYSIN-RELATED"/>
    <property type="match status" value="1"/>
</dbReference>
<comment type="similarity">
    <text evidence="1">Belongs to the peptidase M13 family.</text>
</comment>
<dbReference type="Pfam" id="PF01431">
    <property type="entry name" value="Peptidase_M13"/>
    <property type="match status" value="1"/>
</dbReference>
<dbReference type="SUPFAM" id="SSF55486">
    <property type="entry name" value="Metalloproteases ('zincins'), catalytic domain"/>
    <property type="match status" value="2"/>
</dbReference>
<dbReference type="GO" id="GO:0004222">
    <property type="term" value="F:metalloendopeptidase activity"/>
    <property type="evidence" value="ECO:0007669"/>
    <property type="project" value="InterPro"/>
</dbReference>
<dbReference type="InterPro" id="IPR042089">
    <property type="entry name" value="Peptidase_M13_dom_2"/>
</dbReference>
<dbReference type="PROSITE" id="PS51885">
    <property type="entry name" value="NEPRILYSIN"/>
    <property type="match status" value="1"/>
</dbReference>
<evidence type="ECO:0000259" key="2">
    <source>
        <dbReference type="Pfam" id="PF01431"/>
    </source>
</evidence>
<keyword evidence="3" id="KW-1185">Reference proteome</keyword>
<evidence type="ECO:0000313" key="3">
    <source>
        <dbReference type="Proteomes" id="UP000035680"/>
    </source>
</evidence>
<dbReference type="Gene3D" id="3.40.390.10">
    <property type="entry name" value="Collagenase (Catalytic Domain)"/>
    <property type="match status" value="2"/>
</dbReference>
<reference evidence="3" key="1">
    <citation type="submission" date="2014-07" db="EMBL/GenBank/DDBJ databases">
        <authorList>
            <person name="Martin A.A"/>
            <person name="De Silva N."/>
        </authorList>
    </citation>
    <scope>NUCLEOTIDE SEQUENCE</scope>
</reference>
<accession>A0A0K0FNG7</accession>
<protein>
    <submittedName>
        <fullName evidence="4">Phosphate-regulating neutral endopeptidase (inferred by orthology to a human protein)</fullName>
    </submittedName>
</protein>
<dbReference type="PANTHER" id="PTHR11733:SF167">
    <property type="entry name" value="FI17812P1-RELATED"/>
    <property type="match status" value="1"/>
</dbReference>
<feature type="domain" description="Peptidase M13 C-terminal" evidence="2">
    <location>
        <begin position="280"/>
        <end position="489"/>
    </location>
</feature>
<organism evidence="3 4">
    <name type="scientific">Strongyloides venezuelensis</name>
    <name type="common">Threadworm</name>
    <dbReference type="NCBI Taxonomy" id="75913"/>
    <lineage>
        <taxon>Eukaryota</taxon>
        <taxon>Metazoa</taxon>
        <taxon>Ecdysozoa</taxon>
        <taxon>Nematoda</taxon>
        <taxon>Chromadorea</taxon>
        <taxon>Rhabditida</taxon>
        <taxon>Tylenchina</taxon>
        <taxon>Panagrolaimomorpha</taxon>
        <taxon>Strongyloidoidea</taxon>
        <taxon>Strongyloididae</taxon>
        <taxon>Strongyloides</taxon>
    </lineage>
</organism>
<name>A0A0K0FNG7_STRVS</name>
<dbReference type="InterPro" id="IPR018497">
    <property type="entry name" value="Peptidase_M13_C"/>
</dbReference>
<dbReference type="InterPro" id="IPR000718">
    <property type="entry name" value="Peptidase_M13"/>
</dbReference>